<dbReference type="FunFam" id="1.25.40.10:FF:000799">
    <property type="entry name" value="Pentatricopeptide repeat-containing protein At1g07590, mitochondrial"/>
    <property type="match status" value="1"/>
</dbReference>
<dbReference type="AlphaFoldDB" id="A0A9P0YTZ3"/>
<sequence>MKLIAILKAHSVFRALRQTVVISPPNAKLHFSFCTQFPTSSLGSETEDVRNAFKEESEEEEEDKESELKSLSWRIENLPRAEPVGPAFQSWMGDGLPIHRGHIFHTINRLRRRNSTKRALEVMEWVIRERPYTPKELDYSYLLEFTSRFHGVSQAESLFSRIPSKFQNDLLYNNLVLVCMERGMIRLSLAYMKKMRELGHQITHLVFNRLIILHASPGRRKCIPKILTQMKADKVTLHVSTFNILLKIESNDHNIEGLLKVFNDMKRFNVQPNEVTYCILATAHAVARLYTVCEAYVEAIEKSATGKNWSTWDILVILYGYLGKQKELERTWGIIQEHRQVKSKSFMLVIEAFGRIGDLNRAEGLWLEMKSEKGLKSIDQFNSMIAVYCQHGLVTKATMLYKEMGVCGLKSNSITFRHLALGCLKAGLMKEAMKTLDLGMDMTTSIKVKRSTPWLDTTLTIIEVLADNGELKMVEKLFEELKKAKYTRYTFVYNALIKAYVKANVYDPNLLKRMVLGGARPDSETYSLLKLIDQFKT</sequence>
<feature type="repeat" description="PPR" evidence="3">
    <location>
        <begin position="377"/>
        <end position="411"/>
    </location>
</feature>
<name>A0A9P0YTZ3_CUSEU</name>
<evidence type="ECO:0000313" key="4">
    <source>
        <dbReference type="EMBL" id="CAH9074945.1"/>
    </source>
</evidence>
<protein>
    <recommendedName>
        <fullName evidence="6">Pentatricopeptide repeat-containing protein</fullName>
    </recommendedName>
</protein>
<evidence type="ECO:0000313" key="5">
    <source>
        <dbReference type="Proteomes" id="UP001152484"/>
    </source>
</evidence>
<dbReference type="PANTHER" id="PTHR45717">
    <property type="entry name" value="OS12G0527900 PROTEIN"/>
    <property type="match status" value="1"/>
</dbReference>
<dbReference type="Proteomes" id="UP001152484">
    <property type="component" value="Unassembled WGS sequence"/>
</dbReference>
<evidence type="ECO:0000256" key="1">
    <source>
        <dbReference type="ARBA" id="ARBA00007626"/>
    </source>
</evidence>
<dbReference type="OrthoDB" id="185373at2759"/>
<dbReference type="PROSITE" id="PS51375">
    <property type="entry name" value="PPR"/>
    <property type="match status" value="1"/>
</dbReference>
<evidence type="ECO:0008006" key="6">
    <source>
        <dbReference type="Google" id="ProtNLM"/>
    </source>
</evidence>
<keyword evidence="5" id="KW-1185">Reference proteome</keyword>
<dbReference type="NCBIfam" id="TIGR00756">
    <property type="entry name" value="PPR"/>
    <property type="match status" value="1"/>
</dbReference>
<dbReference type="Pfam" id="PF13812">
    <property type="entry name" value="PPR_3"/>
    <property type="match status" value="1"/>
</dbReference>
<keyword evidence="2" id="KW-0677">Repeat</keyword>
<dbReference type="FunFam" id="1.25.40.10:FF:002174">
    <property type="entry name" value="Pentatricopeptide repeat-containing protein mitochondrial"/>
    <property type="match status" value="1"/>
</dbReference>
<gene>
    <name evidence="4" type="ORF">CEURO_LOCUS5406</name>
</gene>
<dbReference type="GO" id="GO:0003729">
    <property type="term" value="F:mRNA binding"/>
    <property type="evidence" value="ECO:0007669"/>
    <property type="project" value="UniProtKB-ARBA"/>
</dbReference>
<dbReference type="InterPro" id="IPR011990">
    <property type="entry name" value="TPR-like_helical_dom_sf"/>
</dbReference>
<dbReference type="EMBL" id="CAMAPE010000009">
    <property type="protein sequence ID" value="CAH9074945.1"/>
    <property type="molecule type" value="Genomic_DNA"/>
</dbReference>
<evidence type="ECO:0000256" key="3">
    <source>
        <dbReference type="PROSITE-ProRule" id="PRU00708"/>
    </source>
</evidence>
<reference evidence="4" key="1">
    <citation type="submission" date="2022-07" db="EMBL/GenBank/DDBJ databases">
        <authorList>
            <person name="Macas J."/>
            <person name="Novak P."/>
            <person name="Neumann P."/>
        </authorList>
    </citation>
    <scope>NUCLEOTIDE SEQUENCE</scope>
</reference>
<dbReference type="Gene3D" id="1.25.40.10">
    <property type="entry name" value="Tetratricopeptide repeat domain"/>
    <property type="match status" value="4"/>
</dbReference>
<comment type="caution">
    <text evidence="4">The sequence shown here is derived from an EMBL/GenBank/DDBJ whole genome shotgun (WGS) entry which is preliminary data.</text>
</comment>
<accession>A0A9P0YTZ3</accession>
<comment type="similarity">
    <text evidence="1">Belongs to the PPR family. P subfamily.</text>
</comment>
<proteinExistence type="inferred from homology"/>
<dbReference type="Pfam" id="PF13041">
    <property type="entry name" value="PPR_2"/>
    <property type="match status" value="2"/>
</dbReference>
<dbReference type="Pfam" id="PF01535">
    <property type="entry name" value="PPR"/>
    <property type="match status" value="1"/>
</dbReference>
<organism evidence="4 5">
    <name type="scientific">Cuscuta europaea</name>
    <name type="common">European dodder</name>
    <dbReference type="NCBI Taxonomy" id="41803"/>
    <lineage>
        <taxon>Eukaryota</taxon>
        <taxon>Viridiplantae</taxon>
        <taxon>Streptophyta</taxon>
        <taxon>Embryophyta</taxon>
        <taxon>Tracheophyta</taxon>
        <taxon>Spermatophyta</taxon>
        <taxon>Magnoliopsida</taxon>
        <taxon>eudicotyledons</taxon>
        <taxon>Gunneridae</taxon>
        <taxon>Pentapetalae</taxon>
        <taxon>asterids</taxon>
        <taxon>lamiids</taxon>
        <taxon>Solanales</taxon>
        <taxon>Convolvulaceae</taxon>
        <taxon>Cuscuteae</taxon>
        <taxon>Cuscuta</taxon>
        <taxon>Cuscuta subgen. Cuscuta</taxon>
    </lineage>
</organism>
<dbReference type="GO" id="GO:0005739">
    <property type="term" value="C:mitochondrion"/>
    <property type="evidence" value="ECO:0007669"/>
    <property type="project" value="TreeGrafter"/>
</dbReference>
<dbReference type="InterPro" id="IPR002885">
    <property type="entry name" value="PPR_rpt"/>
</dbReference>
<evidence type="ECO:0000256" key="2">
    <source>
        <dbReference type="ARBA" id="ARBA00022737"/>
    </source>
</evidence>
<dbReference type="PANTHER" id="PTHR45717:SF11">
    <property type="entry name" value="PENTACOTRIPEPTIDE-REPEAT REGION OF PRORP DOMAIN-CONTAINING PROTEIN"/>
    <property type="match status" value="1"/>
</dbReference>